<protein>
    <submittedName>
        <fullName evidence="1">Uncharacterized protein</fullName>
    </submittedName>
</protein>
<dbReference type="Proteomes" id="UP001320148">
    <property type="component" value="Chromosome"/>
</dbReference>
<accession>A0ABM7PHM9</accession>
<name>A0ABM7PHM9_9BACT</name>
<reference evidence="1 2" key="1">
    <citation type="submission" date="2021-02" db="EMBL/GenBank/DDBJ databases">
        <title>Complete genome of Desulfoluna sp. strain ASN36.</title>
        <authorList>
            <person name="Takahashi A."/>
            <person name="Kojima H."/>
            <person name="Fukui M."/>
        </authorList>
    </citation>
    <scope>NUCLEOTIDE SEQUENCE [LARGE SCALE GENOMIC DNA]</scope>
    <source>
        <strain evidence="1 2">ASN36</strain>
    </source>
</reference>
<gene>
    <name evidence="1" type="ORF">DSLASN_27210</name>
</gene>
<evidence type="ECO:0000313" key="1">
    <source>
        <dbReference type="EMBL" id="BCS97089.1"/>
    </source>
</evidence>
<evidence type="ECO:0000313" key="2">
    <source>
        <dbReference type="Proteomes" id="UP001320148"/>
    </source>
</evidence>
<sequence>MTDNKLSARKIPSRDSRALADAILDEMKSPSIQNAMKYVDRAISLFDVKAQAKIIEKRVLSLLKF</sequence>
<proteinExistence type="predicted"/>
<keyword evidence="2" id="KW-1185">Reference proteome</keyword>
<organism evidence="1 2">
    <name type="scientific">Desulfoluna limicola</name>
    <dbReference type="NCBI Taxonomy" id="2810562"/>
    <lineage>
        <taxon>Bacteria</taxon>
        <taxon>Pseudomonadati</taxon>
        <taxon>Thermodesulfobacteriota</taxon>
        <taxon>Desulfobacteria</taxon>
        <taxon>Desulfobacterales</taxon>
        <taxon>Desulfolunaceae</taxon>
        <taxon>Desulfoluna</taxon>
    </lineage>
</organism>
<dbReference type="EMBL" id="AP024488">
    <property type="protein sequence ID" value="BCS97089.1"/>
    <property type="molecule type" value="Genomic_DNA"/>
</dbReference>